<organism evidence="7 8">
    <name type="scientific">Bhargavaea cecembensis DSE10</name>
    <dbReference type="NCBI Taxonomy" id="1235279"/>
    <lineage>
        <taxon>Bacteria</taxon>
        <taxon>Bacillati</taxon>
        <taxon>Bacillota</taxon>
        <taxon>Bacilli</taxon>
        <taxon>Bacillales</taxon>
        <taxon>Caryophanaceae</taxon>
        <taxon>Bhargavaea</taxon>
    </lineage>
</organism>
<evidence type="ECO:0000256" key="2">
    <source>
        <dbReference type="ARBA" id="ARBA00022729"/>
    </source>
</evidence>
<sequence length="389" mass="43193">MLKRSTALFFFLTVLFASQAVHANVIEEIKHYVKNYYYGDIPLYLNEMKTIAEIEAGLDEYSEYLTKKEYEAYLGTLHIPSESWQLTGDLPGSEADSHVMSRFLFGNTGYIAVSRFQVETPIAVIREWEKLKGMGARQLILDLRYNGGGSVGSAEKIIGMFQNAPEAYTRHNREESIRVKSVPAKIKFPQNPYVLVNKYSASASELVAAAIKDQQAGTVVGQKTYGKGSIQSFFELSDGGAMKLTTAHFIGPGGTKIQSFGVMPDEETPPGKELQFAHTALSKGWLTEQGYSEFPDAEMEAPGKSFTITFSQKMNFSAPAASNRVELIRMGDAITVPVKVEQTGDLELKITPEKPLLSNSVYALVIHPRFADREGIYMRKGAYLFIKTI</sequence>
<gene>
    <name evidence="7" type="ORF">C772_00255</name>
</gene>
<keyword evidence="3 7" id="KW-0378">Hydrolase</keyword>
<keyword evidence="2 5" id="KW-0732">Signal</keyword>
<comment type="caution">
    <text evidence="7">The sequence shown here is derived from an EMBL/GenBank/DDBJ whole genome shotgun (WGS) entry which is preliminary data.</text>
</comment>
<dbReference type="Proteomes" id="UP000011919">
    <property type="component" value="Unassembled WGS sequence"/>
</dbReference>
<dbReference type="PANTHER" id="PTHR32060:SF30">
    <property type="entry name" value="CARBOXY-TERMINAL PROCESSING PROTEASE CTPA"/>
    <property type="match status" value="1"/>
</dbReference>
<dbReference type="EMBL" id="AOFT01000001">
    <property type="protein sequence ID" value="EMR07926.1"/>
    <property type="molecule type" value="Genomic_DNA"/>
</dbReference>
<evidence type="ECO:0000256" key="3">
    <source>
        <dbReference type="ARBA" id="ARBA00022801"/>
    </source>
</evidence>
<protein>
    <submittedName>
        <fullName evidence="7">Putative CtpA-like serine protease</fullName>
        <ecNumber evidence="7">3.4.21.-</ecNumber>
    </submittedName>
</protein>
<dbReference type="GO" id="GO:0008236">
    <property type="term" value="F:serine-type peptidase activity"/>
    <property type="evidence" value="ECO:0007669"/>
    <property type="project" value="UniProtKB-KW"/>
</dbReference>
<keyword evidence="8" id="KW-1185">Reference proteome</keyword>
<dbReference type="SUPFAM" id="SSF52096">
    <property type="entry name" value="ClpP/crotonase"/>
    <property type="match status" value="1"/>
</dbReference>
<keyword evidence="4" id="KW-0720">Serine protease</keyword>
<dbReference type="SMART" id="SM00245">
    <property type="entry name" value="TSPc"/>
    <property type="match status" value="1"/>
</dbReference>
<dbReference type="RefSeq" id="WP_008296711.1">
    <property type="nucleotide sequence ID" value="NZ_AOFT01000001.1"/>
</dbReference>
<evidence type="ECO:0000313" key="7">
    <source>
        <dbReference type="EMBL" id="EMR07926.1"/>
    </source>
</evidence>
<feature type="signal peptide" evidence="5">
    <location>
        <begin position="1"/>
        <end position="23"/>
    </location>
</feature>
<evidence type="ECO:0000313" key="8">
    <source>
        <dbReference type="Proteomes" id="UP000011919"/>
    </source>
</evidence>
<dbReference type="eggNOG" id="COG0793">
    <property type="taxonomic scope" value="Bacteria"/>
</dbReference>
<dbReference type="Pfam" id="PF03572">
    <property type="entry name" value="Peptidase_S41"/>
    <property type="match status" value="1"/>
</dbReference>
<evidence type="ECO:0000259" key="6">
    <source>
        <dbReference type="SMART" id="SM00245"/>
    </source>
</evidence>
<dbReference type="InterPro" id="IPR005151">
    <property type="entry name" value="Tail-specific_protease"/>
</dbReference>
<dbReference type="AlphaFoldDB" id="M7NLB7"/>
<evidence type="ECO:0000256" key="5">
    <source>
        <dbReference type="SAM" id="SignalP"/>
    </source>
</evidence>
<dbReference type="GO" id="GO:0004175">
    <property type="term" value="F:endopeptidase activity"/>
    <property type="evidence" value="ECO:0007669"/>
    <property type="project" value="TreeGrafter"/>
</dbReference>
<dbReference type="GO" id="GO:0006508">
    <property type="term" value="P:proteolysis"/>
    <property type="evidence" value="ECO:0007669"/>
    <property type="project" value="UniProtKB-KW"/>
</dbReference>
<accession>M7NLB7</accession>
<dbReference type="STRING" id="1235279.C772_00255"/>
<evidence type="ECO:0000256" key="4">
    <source>
        <dbReference type="ARBA" id="ARBA00022825"/>
    </source>
</evidence>
<reference evidence="7 8" key="1">
    <citation type="journal article" date="2013" name="Genome Announc.">
        <title>Draft Genome Sequence of Bhargavaea cecembensis Strain DSE10T, Isolated from a Deep-Sea Sediment Sample Collected at a Depth of 5,904 m from the Chagos-Laccadive Ridge System in the Indian Ocean.</title>
        <authorList>
            <person name="Shivaji S."/>
            <person name="Ara S."/>
            <person name="Begum Z."/>
            <person name="Ruth M."/>
            <person name="Singh A."/>
            <person name="Kumar Pinnaka A."/>
        </authorList>
    </citation>
    <scope>NUCLEOTIDE SEQUENCE [LARGE SCALE GENOMIC DNA]</scope>
    <source>
        <strain evidence="7 8">DSE10</strain>
    </source>
</reference>
<keyword evidence="1 7" id="KW-0645">Protease</keyword>
<dbReference type="EC" id="3.4.21.-" evidence="7"/>
<dbReference type="InterPro" id="IPR032812">
    <property type="entry name" value="SbsA_Ig"/>
</dbReference>
<feature type="domain" description="Tail specific protease" evidence="6">
    <location>
        <begin position="67"/>
        <end position="269"/>
    </location>
</feature>
<dbReference type="OrthoDB" id="9812068at2"/>
<dbReference type="InterPro" id="IPR004447">
    <property type="entry name" value="Peptidase_S41A"/>
</dbReference>
<dbReference type="Gene3D" id="3.90.226.10">
    <property type="entry name" value="2-enoyl-CoA Hydratase, Chain A, domain 1"/>
    <property type="match status" value="1"/>
</dbReference>
<dbReference type="InterPro" id="IPR029045">
    <property type="entry name" value="ClpP/crotonase-like_dom_sf"/>
</dbReference>
<dbReference type="GO" id="GO:0030288">
    <property type="term" value="C:outer membrane-bounded periplasmic space"/>
    <property type="evidence" value="ECO:0007669"/>
    <property type="project" value="TreeGrafter"/>
</dbReference>
<dbReference type="PANTHER" id="PTHR32060">
    <property type="entry name" value="TAIL-SPECIFIC PROTEASE"/>
    <property type="match status" value="1"/>
</dbReference>
<dbReference type="CDD" id="cd07560">
    <property type="entry name" value="Peptidase_S41_CPP"/>
    <property type="match status" value="1"/>
</dbReference>
<dbReference type="Pfam" id="PF13205">
    <property type="entry name" value="Big_5"/>
    <property type="match status" value="1"/>
</dbReference>
<feature type="chain" id="PRO_5004082429" evidence="5">
    <location>
        <begin position="24"/>
        <end position="389"/>
    </location>
</feature>
<dbReference type="GO" id="GO:0007165">
    <property type="term" value="P:signal transduction"/>
    <property type="evidence" value="ECO:0007669"/>
    <property type="project" value="TreeGrafter"/>
</dbReference>
<name>M7NLB7_9BACL</name>
<evidence type="ECO:0000256" key="1">
    <source>
        <dbReference type="ARBA" id="ARBA00022670"/>
    </source>
</evidence>
<proteinExistence type="predicted"/>